<dbReference type="Pfam" id="PF08530">
    <property type="entry name" value="PepX_C"/>
    <property type="match status" value="1"/>
</dbReference>
<dbReference type="SUPFAM" id="SSF49785">
    <property type="entry name" value="Galactose-binding domain-like"/>
    <property type="match status" value="1"/>
</dbReference>
<evidence type="ECO:0000259" key="1">
    <source>
        <dbReference type="Pfam" id="PF08530"/>
    </source>
</evidence>
<gene>
    <name evidence="2" type="ORF">QYT958_LOCUS31262</name>
</gene>
<evidence type="ECO:0000313" key="3">
    <source>
        <dbReference type="Proteomes" id="UP000663848"/>
    </source>
</evidence>
<dbReference type="InterPro" id="IPR008979">
    <property type="entry name" value="Galactose-bd-like_sf"/>
</dbReference>
<dbReference type="AlphaFoldDB" id="A0A821VZM6"/>
<evidence type="ECO:0000313" key="2">
    <source>
        <dbReference type="EMBL" id="CAF4914529.1"/>
    </source>
</evidence>
<feature type="domain" description="Xaa-Pro dipeptidyl-peptidase C-terminal" evidence="1">
    <location>
        <begin position="56"/>
        <end position="106"/>
    </location>
</feature>
<sequence length="249" mass="29244">RNHLLIDKNQEINQKTIKYYLSFQSLTTEIISNDSLPRKISFLSPQETGLASGNSLGWGNIQSPDHSIDQREDDGRSLCFDSLPLDENYELFGFPTVKLNLSSNTNYVQQEMILIFLKFVKEFQKNDLRDSSINRFRIFDEISEIITLKINEDCDSSEYPDGLIWDETTESIYTIKKNDPQSVRIEINRYLKYYFQDQSTIKVDIKTKSIMFTKNSPSTYEVEHQLNINNKDQIFFDKNWNLSFPRINN</sequence>
<comment type="caution">
    <text evidence="2">The sequence shown here is derived from an EMBL/GenBank/DDBJ whole genome shotgun (WGS) entry which is preliminary data.</text>
</comment>
<protein>
    <recommendedName>
        <fullName evidence="1">Xaa-Pro dipeptidyl-peptidase C-terminal domain-containing protein</fullName>
    </recommendedName>
</protein>
<feature type="non-terminal residue" evidence="2">
    <location>
        <position position="1"/>
    </location>
</feature>
<dbReference type="InterPro" id="IPR013736">
    <property type="entry name" value="Xaa-Pro_dipept_C"/>
</dbReference>
<reference evidence="2" key="1">
    <citation type="submission" date="2021-02" db="EMBL/GenBank/DDBJ databases">
        <authorList>
            <person name="Nowell W R."/>
        </authorList>
    </citation>
    <scope>NUCLEOTIDE SEQUENCE</scope>
</reference>
<name>A0A821VZM6_9BILA</name>
<dbReference type="EMBL" id="CAJOBR010015874">
    <property type="protein sequence ID" value="CAF4914529.1"/>
    <property type="molecule type" value="Genomic_DNA"/>
</dbReference>
<dbReference type="Gene3D" id="2.60.120.260">
    <property type="entry name" value="Galactose-binding domain-like"/>
    <property type="match status" value="1"/>
</dbReference>
<dbReference type="GO" id="GO:0008239">
    <property type="term" value="F:dipeptidyl-peptidase activity"/>
    <property type="evidence" value="ECO:0007669"/>
    <property type="project" value="InterPro"/>
</dbReference>
<accession>A0A821VZM6</accession>
<organism evidence="2 3">
    <name type="scientific">Rotaria socialis</name>
    <dbReference type="NCBI Taxonomy" id="392032"/>
    <lineage>
        <taxon>Eukaryota</taxon>
        <taxon>Metazoa</taxon>
        <taxon>Spiralia</taxon>
        <taxon>Gnathifera</taxon>
        <taxon>Rotifera</taxon>
        <taxon>Eurotatoria</taxon>
        <taxon>Bdelloidea</taxon>
        <taxon>Philodinida</taxon>
        <taxon>Philodinidae</taxon>
        <taxon>Rotaria</taxon>
    </lineage>
</organism>
<proteinExistence type="predicted"/>
<dbReference type="Proteomes" id="UP000663848">
    <property type="component" value="Unassembled WGS sequence"/>
</dbReference>